<dbReference type="Proteomes" id="UP000694620">
    <property type="component" value="Chromosome 3"/>
</dbReference>
<accession>A0A8C4RS00</accession>
<evidence type="ECO:0000259" key="4">
    <source>
        <dbReference type="PROSITE" id="PS50835"/>
    </source>
</evidence>
<name>A0A8C4RS00_ERPCA</name>
<comment type="subcellular location">
    <subcellularLocation>
        <location evidence="1">Membrane</location>
    </subcellularLocation>
</comment>
<keyword evidence="3" id="KW-0472">Membrane</keyword>
<evidence type="ECO:0000313" key="6">
    <source>
        <dbReference type="Proteomes" id="UP000694620"/>
    </source>
</evidence>
<dbReference type="Ensembl" id="ENSECRT00000006097.1">
    <property type="protein sequence ID" value="ENSECRP00000005998.1"/>
    <property type="gene ID" value="ENSECRG00000004007.1"/>
</dbReference>
<keyword evidence="2" id="KW-0812">Transmembrane</keyword>
<dbReference type="SMART" id="SM00409">
    <property type="entry name" value="IG"/>
    <property type="match status" value="1"/>
</dbReference>
<dbReference type="InterPro" id="IPR036179">
    <property type="entry name" value="Ig-like_dom_sf"/>
</dbReference>
<feature type="domain" description="Ig-like" evidence="4">
    <location>
        <begin position="15"/>
        <end position="121"/>
    </location>
</feature>
<dbReference type="InterPro" id="IPR013783">
    <property type="entry name" value="Ig-like_fold"/>
</dbReference>
<dbReference type="InterPro" id="IPR003599">
    <property type="entry name" value="Ig_sub"/>
</dbReference>
<reference evidence="5" key="2">
    <citation type="submission" date="2025-08" db="UniProtKB">
        <authorList>
            <consortium name="Ensembl"/>
        </authorList>
    </citation>
    <scope>IDENTIFICATION</scope>
</reference>
<reference evidence="5" key="3">
    <citation type="submission" date="2025-09" db="UniProtKB">
        <authorList>
            <consortium name="Ensembl"/>
        </authorList>
    </citation>
    <scope>IDENTIFICATION</scope>
</reference>
<protein>
    <recommendedName>
        <fullName evidence="4">Ig-like domain-containing protein</fullName>
    </recommendedName>
</protein>
<proteinExistence type="predicted"/>
<dbReference type="GO" id="GO:0005886">
    <property type="term" value="C:plasma membrane"/>
    <property type="evidence" value="ECO:0007669"/>
    <property type="project" value="TreeGrafter"/>
</dbReference>
<evidence type="ECO:0000256" key="3">
    <source>
        <dbReference type="ARBA" id="ARBA00023136"/>
    </source>
</evidence>
<dbReference type="Gene3D" id="2.60.40.10">
    <property type="entry name" value="Immunoglobulins"/>
    <property type="match status" value="1"/>
</dbReference>
<evidence type="ECO:0000256" key="2">
    <source>
        <dbReference type="ARBA" id="ARBA00022692"/>
    </source>
</evidence>
<reference evidence="5" key="1">
    <citation type="submission" date="2021-06" db="EMBL/GenBank/DDBJ databases">
        <authorList>
            <consortium name="Wellcome Sanger Institute Data Sharing"/>
        </authorList>
    </citation>
    <scope>NUCLEOTIDE SEQUENCE [LARGE SCALE GENOMIC DNA]</scope>
</reference>
<dbReference type="InterPro" id="IPR007110">
    <property type="entry name" value="Ig-like_dom"/>
</dbReference>
<sequence length="156" mass="17516">MKKITKFSNLTQLIPVFLSLTDMKKFFSGPQEVIGSLNQSVTVVCCYGQAYKSYVKYWCKGNFSLCHVLVNTTGHDRISITDDQTQRAFTVTMTGLREDDKGQYYCAIETGEDSAEYFGVSIMHCFGLQVTKKNSPALEKVQRRASRLSPGLQGMI</sequence>
<evidence type="ECO:0000313" key="5">
    <source>
        <dbReference type="Ensembl" id="ENSECRP00000005998.1"/>
    </source>
</evidence>
<evidence type="ECO:0000256" key="1">
    <source>
        <dbReference type="ARBA" id="ARBA00004370"/>
    </source>
</evidence>
<dbReference type="InterPro" id="IPR050671">
    <property type="entry name" value="CD300_family_receptors"/>
</dbReference>
<dbReference type="Pfam" id="PF07686">
    <property type="entry name" value="V-set"/>
    <property type="match status" value="1"/>
</dbReference>
<dbReference type="PANTHER" id="PTHR11860">
    <property type="entry name" value="POLYMERIC-IMMUNOGLOBULIN RECEPTOR"/>
    <property type="match status" value="1"/>
</dbReference>
<dbReference type="GO" id="GO:0004888">
    <property type="term" value="F:transmembrane signaling receptor activity"/>
    <property type="evidence" value="ECO:0007669"/>
    <property type="project" value="TreeGrafter"/>
</dbReference>
<dbReference type="CDD" id="cd05716">
    <property type="entry name" value="IgV_pIgR_like"/>
    <property type="match status" value="1"/>
</dbReference>
<dbReference type="PANTHER" id="PTHR11860:SF87">
    <property type="entry name" value="CMRF35-LIKE MOLECULE 8"/>
    <property type="match status" value="1"/>
</dbReference>
<dbReference type="PROSITE" id="PS50835">
    <property type="entry name" value="IG_LIKE"/>
    <property type="match status" value="1"/>
</dbReference>
<organism evidence="5 6">
    <name type="scientific">Erpetoichthys calabaricus</name>
    <name type="common">Rope fish</name>
    <name type="synonym">Calamoichthys calabaricus</name>
    <dbReference type="NCBI Taxonomy" id="27687"/>
    <lineage>
        <taxon>Eukaryota</taxon>
        <taxon>Metazoa</taxon>
        <taxon>Chordata</taxon>
        <taxon>Craniata</taxon>
        <taxon>Vertebrata</taxon>
        <taxon>Euteleostomi</taxon>
        <taxon>Actinopterygii</taxon>
        <taxon>Polypteriformes</taxon>
        <taxon>Polypteridae</taxon>
        <taxon>Erpetoichthys</taxon>
    </lineage>
</organism>
<dbReference type="InterPro" id="IPR013106">
    <property type="entry name" value="Ig_V-set"/>
</dbReference>
<dbReference type="SUPFAM" id="SSF48726">
    <property type="entry name" value="Immunoglobulin"/>
    <property type="match status" value="1"/>
</dbReference>
<dbReference type="GeneTree" id="ENSGT00940000154332"/>
<keyword evidence="6" id="KW-1185">Reference proteome</keyword>
<dbReference type="AlphaFoldDB" id="A0A8C4RS00"/>